<keyword evidence="5 13" id="KW-0808">Transferase</keyword>
<evidence type="ECO:0000256" key="5">
    <source>
        <dbReference type="ARBA" id="ARBA00022679"/>
    </source>
</evidence>
<dbReference type="SUPFAM" id="SSF102114">
    <property type="entry name" value="Radical SAM enzymes"/>
    <property type="match status" value="1"/>
</dbReference>
<evidence type="ECO:0000256" key="7">
    <source>
        <dbReference type="ARBA" id="ARBA00022714"/>
    </source>
</evidence>
<comment type="caution">
    <text evidence="17">The sequence shown here is derived from an EMBL/GenBank/DDBJ whole genome shotgun (WGS) entry which is preliminary data.</text>
</comment>
<feature type="domain" description="Radical SAM core" evidence="16">
    <location>
        <begin position="64"/>
        <end position="282"/>
    </location>
</feature>
<feature type="binding site" evidence="13 14">
    <location>
        <position position="123"/>
    </location>
    <ligand>
        <name>[2Fe-2S] cluster</name>
        <dbReference type="ChEBI" id="CHEBI:190135"/>
    </ligand>
</feature>
<dbReference type="InterPro" id="IPR002684">
    <property type="entry name" value="Biotin_synth/BioAB"/>
</dbReference>
<dbReference type="PROSITE" id="PS51918">
    <property type="entry name" value="RADICAL_SAM"/>
    <property type="match status" value="1"/>
</dbReference>
<dbReference type="SFLD" id="SFLDG01278">
    <property type="entry name" value="biotin_synthase_like"/>
    <property type="match status" value="1"/>
</dbReference>
<feature type="binding site" evidence="13 14">
    <location>
        <position position="214"/>
    </location>
    <ligand>
        <name>[2Fe-2S] cluster</name>
        <dbReference type="ChEBI" id="CHEBI:190135"/>
    </ligand>
</feature>
<comment type="cofactor">
    <cofactor evidence="13 14">
        <name>[4Fe-4S] cluster</name>
        <dbReference type="ChEBI" id="CHEBI:49883"/>
    </cofactor>
    <text evidence="13 14">Binds 1 [4Fe-4S] cluster. The cluster is coordinated with 3 cysteines and an exchangeable S-adenosyl-L-methionine.</text>
</comment>
<dbReference type="FunCoup" id="A0A420WJ18">
    <property type="interactions" value="341"/>
</dbReference>
<comment type="cofactor">
    <cofactor evidence="14">
        <name>[2Fe-2S] cluster</name>
        <dbReference type="ChEBI" id="CHEBI:190135"/>
    </cofactor>
    <text evidence="14">Binds 1 [2Fe-2S] cluster. The cluster is coordinated with 3 cysteines and 1 arginine.</text>
</comment>
<comment type="function">
    <text evidence="13">Catalyzes the conversion of dethiobiotin (DTB) to biotin by the insertion of a sulfur atom into dethiobiotin via a radical-based mechanism.</text>
</comment>
<dbReference type="SFLD" id="SFLDS00029">
    <property type="entry name" value="Radical_SAM"/>
    <property type="match status" value="1"/>
</dbReference>
<evidence type="ECO:0000256" key="1">
    <source>
        <dbReference type="ARBA" id="ARBA00004942"/>
    </source>
</evidence>
<reference evidence="17 18" key="1">
    <citation type="submission" date="2018-10" db="EMBL/GenBank/DDBJ databases">
        <title>Genomic Encyclopedia of Type Strains, Phase IV (KMG-IV): sequencing the most valuable type-strain genomes for metagenomic binning, comparative biology and taxonomic classification.</title>
        <authorList>
            <person name="Goeker M."/>
        </authorList>
    </citation>
    <scope>NUCLEOTIDE SEQUENCE [LARGE SCALE GENOMIC DNA]</scope>
    <source>
        <strain evidence="17 18">DSM 22008</strain>
    </source>
</reference>
<evidence type="ECO:0000256" key="6">
    <source>
        <dbReference type="ARBA" id="ARBA00022691"/>
    </source>
</evidence>
<dbReference type="Proteomes" id="UP000282211">
    <property type="component" value="Unassembled WGS sequence"/>
</dbReference>
<dbReference type="UniPathway" id="UPA00078">
    <property type="reaction ID" value="UER00162"/>
</dbReference>
<keyword evidence="18" id="KW-1185">Reference proteome</keyword>
<feature type="binding site" evidence="13 14">
    <location>
        <position position="83"/>
    </location>
    <ligand>
        <name>[4Fe-4S] cluster</name>
        <dbReference type="ChEBI" id="CHEBI:49883"/>
        <note>4Fe-4S-S-AdoMet</note>
    </ligand>
</feature>
<dbReference type="HAMAP" id="MF_01694">
    <property type="entry name" value="BioB"/>
    <property type="match status" value="1"/>
</dbReference>
<dbReference type="Pfam" id="PF06968">
    <property type="entry name" value="BATS"/>
    <property type="match status" value="1"/>
</dbReference>
<dbReference type="PANTHER" id="PTHR22976">
    <property type="entry name" value="BIOTIN SYNTHASE"/>
    <property type="match status" value="1"/>
</dbReference>
<dbReference type="GO" id="GO:0005506">
    <property type="term" value="F:iron ion binding"/>
    <property type="evidence" value="ECO:0007669"/>
    <property type="project" value="UniProtKB-UniRule"/>
</dbReference>
<comment type="similarity">
    <text evidence="2 13">Belongs to the radical SAM superfamily. Biotin synthase family.</text>
</comment>
<dbReference type="InParanoid" id="A0A420WJ18"/>
<keyword evidence="10 13" id="KW-0408">Iron</keyword>
<dbReference type="InterPro" id="IPR058240">
    <property type="entry name" value="rSAM_sf"/>
</dbReference>
<dbReference type="CDD" id="cd01335">
    <property type="entry name" value="Radical_SAM"/>
    <property type="match status" value="1"/>
</dbReference>
<sequence>MTLIIDKRPIKNKSENPPSLPENYTPHPSSQKWTRDAVETLFALPFMDLILKAQNIHREHHAPNAVQMSQLLSIKTGGCAEDCGYCNQSAHFDTGLKAEKLIGMNRVLDAAQKAADGGAGRFCMGAAWREPKERDMDALCDMVSRVKSMGLETCMTLGMLSGDQAKRLSDAGLDYYNHNIDTSPDDYARVISTRTFEDRLHTLNIVRESGMKVCCGGIVGMGETAEDHIGLLMALANLNPAPESVPINALVPVPGTPLGDSDPVHPIDFARIIAVARIMMPQSYVRLSAGREKMTDEAQALCFLAGANSIFVGDTLLTTDNPSETDDRVLFNRLGIIPEGTTP</sequence>
<comment type="subunit">
    <text evidence="13">Homodimer.</text>
</comment>
<feature type="binding site" evidence="13 14">
    <location>
        <position position="286"/>
    </location>
    <ligand>
        <name>[2Fe-2S] cluster</name>
        <dbReference type="ChEBI" id="CHEBI:190135"/>
    </ligand>
</feature>
<dbReference type="PIRSF" id="PIRSF001619">
    <property type="entry name" value="Biotin_synth"/>
    <property type="match status" value="1"/>
</dbReference>
<dbReference type="EC" id="2.8.1.6" evidence="3 13"/>
<dbReference type="SMART" id="SM00729">
    <property type="entry name" value="Elp3"/>
    <property type="match status" value="1"/>
</dbReference>
<dbReference type="PANTHER" id="PTHR22976:SF2">
    <property type="entry name" value="BIOTIN SYNTHASE, MITOCHONDRIAL"/>
    <property type="match status" value="1"/>
</dbReference>
<protein>
    <recommendedName>
        <fullName evidence="3 13">Biotin synthase</fullName>
        <ecNumber evidence="3 13">2.8.1.6</ecNumber>
    </recommendedName>
</protein>
<dbReference type="SFLD" id="SFLDG01060">
    <property type="entry name" value="BATS_domain_containing"/>
    <property type="match status" value="1"/>
</dbReference>
<evidence type="ECO:0000256" key="9">
    <source>
        <dbReference type="ARBA" id="ARBA00022756"/>
    </source>
</evidence>
<evidence type="ECO:0000256" key="4">
    <source>
        <dbReference type="ARBA" id="ARBA00022485"/>
    </source>
</evidence>
<keyword evidence="6 13" id="KW-0949">S-adenosyl-L-methionine</keyword>
<evidence type="ECO:0000256" key="12">
    <source>
        <dbReference type="ARBA" id="ARBA00051157"/>
    </source>
</evidence>
<gene>
    <name evidence="13" type="primary">bioB</name>
    <name evidence="17" type="ORF">DES40_0295</name>
</gene>
<dbReference type="InterPro" id="IPR007197">
    <property type="entry name" value="rSAM"/>
</dbReference>
<keyword evidence="11 13" id="KW-0411">Iron-sulfur</keyword>
<dbReference type="Pfam" id="PF04055">
    <property type="entry name" value="Radical_SAM"/>
    <property type="match status" value="1"/>
</dbReference>
<dbReference type="InterPro" id="IPR010722">
    <property type="entry name" value="BATS_dom"/>
</dbReference>
<keyword evidence="7 13" id="KW-0001">2Fe-2S</keyword>
<comment type="pathway">
    <text evidence="1 13">Cofactor biosynthesis; biotin biosynthesis; biotin from 7,8-diaminononanoate: step 2/2.</text>
</comment>
<dbReference type="GO" id="GO:0051537">
    <property type="term" value="F:2 iron, 2 sulfur cluster binding"/>
    <property type="evidence" value="ECO:0007669"/>
    <property type="project" value="UniProtKB-KW"/>
</dbReference>
<dbReference type="SMART" id="SM00876">
    <property type="entry name" value="BATS"/>
    <property type="match status" value="1"/>
</dbReference>
<dbReference type="GO" id="GO:0051539">
    <property type="term" value="F:4 iron, 4 sulfur cluster binding"/>
    <property type="evidence" value="ECO:0007669"/>
    <property type="project" value="UniProtKB-KW"/>
</dbReference>
<organism evidence="17 18">
    <name type="scientific">Litorimonas taeanensis</name>
    <dbReference type="NCBI Taxonomy" id="568099"/>
    <lineage>
        <taxon>Bacteria</taxon>
        <taxon>Pseudomonadati</taxon>
        <taxon>Pseudomonadota</taxon>
        <taxon>Alphaproteobacteria</taxon>
        <taxon>Maricaulales</taxon>
        <taxon>Robiginitomaculaceae</taxon>
    </lineage>
</organism>
<feature type="binding site" evidence="13 14">
    <location>
        <position position="86"/>
    </location>
    <ligand>
        <name>[4Fe-4S] cluster</name>
        <dbReference type="ChEBI" id="CHEBI:49883"/>
        <note>4Fe-4S-S-AdoMet</note>
    </ligand>
</feature>
<evidence type="ECO:0000256" key="3">
    <source>
        <dbReference type="ARBA" id="ARBA00012236"/>
    </source>
</evidence>
<dbReference type="GO" id="GO:0004076">
    <property type="term" value="F:biotin synthase activity"/>
    <property type="evidence" value="ECO:0007669"/>
    <property type="project" value="UniProtKB-UniRule"/>
</dbReference>
<evidence type="ECO:0000256" key="13">
    <source>
        <dbReference type="HAMAP-Rule" id="MF_01694"/>
    </source>
</evidence>
<feature type="compositionally biased region" description="Basic and acidic residues" evidence="15">
    <location>
        <begin position="1"/>
        <end position="14"/>
    </location>
</feature>
<dbReference type="EMBL" id="RBII01000001">
    <property type="protein sequence ID" value="RKQ70988.1"/>
    <property type="molecule type" value="Genomic_DNA"/>
</dbReference>
<evidence type="ECO:0000313" key="17">
    <source>
        <dbReference type="EMBL" id="RKQ70988.1"/>
    </source>
</evidence>
<evidence type="ECO:0000256" key="8">
    <source>
        <dbReference type="ARBA" id="ARBA00022723"/>
    </source>
</evidence>
<dbReference type="RefSeq" id="WP_121098801.1">
    <property type="nucleotide sequence ID" value="NZ_RBII01000001.1"/>
</dbReference>
<evidence type="ECO:0000256" key="10">
    <source>
        <dbReference type="ARBA" id="ARBA00023004"/>
    </source>
</evidence>
<dbReference type="FunFam" id="3.20.20.70:FF:000011">
    <property type="entry name" value="Biotin synthase"/>
    <property type="match status" value="1"/>
</dbReference>
<comment type="catalytic activity">
    <reaction evidence="12 13">
        <text>(4R,5S)-dethiobiotin + (sulfur carrier)-SH + 2 reduced [2Fe-2S]-[ferredoxin] + 2 S-adenosyl-L-methionine = (sulfur carrier)-H + biotin + 2 5'-deoxyadenosine + 2 L-methionine + 2 oxidized [2Fe-2S]-[ferredoxin]</text>
        <dbReference type="Rhea" id="RHEA:22060"/>
        <dbReference type="Rhea" id="RHEA-COMP:10000"/>
        <dbReference type="Rhea" id="RHEA-COMP:10001"/>
        <dbReference type="Rhea" id="RHEA-COMP:14737"/>
        <dbReference type="Rhea" id="RHEA-COMP:14739"/>
        <dbReference type="ChEBI" id="CHEBI:17319"/>
        <dbReference type="ChEBI" id="CHEBI:29917"/>
        <dbReference type="ChEBI" id="CHEBI:33737"/>
        <dbReference type="ChEBI" id="CHEBI:33738"/>
        <dbReference type="ChEBI" id="CHEBI:57586"/>
        <dbReference type="ChEBI" id="CHEBI:57844"/>
        <dbReference type="ChEBI" id="CHEBI:59789"/>
        <dbReference type="ChEBI" id="CHEBI:64428"/>
        <dbReference type="ChEBI" id="CHEBI:149473"/>
        <dbReference type="EC" id="2.8.1.6"/>
    </reaction>
</comment>
<keyword evidence="9 13" id="KW-0093">Biotin biosynthesis</keyword>
<feature type="binding site" evidence="13 14">
    <location>
        <position position="79"/>
    </location>
    <ligand>
        <name>[4Fe-4S] cluster</name>
        <dbReference type="ChEBI" id="CHEBI:49883"/>
        <note>4Fe-4S-S-AdoMet</note>
    </ligand>
</feature>
<proteinExistence type="inferred from homology"/>
<dbReference type="Gene3D" id="3.20.20.70">
    <property type="entry name" value="Aldolase class I"/>
    <property type="match status" value="1"/>
</dbReference>
<evidence type="ECO:0000256" key="2">
    <source>
        <dbReference type="ARBA" id="ARBA00010765"/>
    </source>
</evidence>
<dbReference type="InterPro" id="IPR006638">
    <property type="entry name" value="Elp3/MiaA/NifB-like_rSAM"/>
</dbReference>
<dbReference type="OrthoDB" id="9786826at2"/>
<dbReference type="GO" id="GO:0009102">
    <property type="term" value="P:biotin biosynthetic process"/>
    <property type="evidence" value="ECO:0007669"/>
    <property type="project" value="UniProtKB-UniRule"/>
</dbReference>
<name>A0A420WJ18_9PROT</name>
<evidence type="ECO:0000259" key="16">
    <source>
        <dbReference type="PROSITE" id="PS51918"/>
    </source>
</evidence>
<feature type="binding site" evidence="13 14">
    <location>
        <position position="154"/>
    </location>
    <ligand>
        <name>[2Fe-2S] cluster</name>
        <dbReference type="ChEBI" id="CHEBI:190135"/>
    </ligand>
</feature>
<feature type="region of interest" description="Disordered" evidence="15">
    <location>
        <begin position="1"/>
        <end position="32"/>
    </location>
</feature>
<keyword evidence="4 13" id="KW-0004">4Fe-4S</keyword>
<keyword evidence="8 13" id="KW-0479">Metal-binding</keyword>
<comment type="cofactor">
    <cofactor evidence="13">
        <name>[2Fe-2S] cluster</name>
        <dbReference type="ChEBI" id="CHEBI:190135"/>
    </cofactor>
    <text evidence="13">Binds 1 [2Fe-2S] cluster. The cluster is coordinated with 3 cysteines and 1 arginine.</text>
</comment>
<evidence type="ECO:0000256" key="11">
    <source>
        <dbReference type="ARBA" id="ARBA00023014"/>
    </source>
</evidence>
<dbReference type="AlphaFoldDB" id="A0A420WJ18"/>
<accession>A0A420WJ18</accession>
<dbReference type="InterPro" id="IPR024177">
    <property type="entry name" value="Biotin_synthase"/>
</dbReference>
<evidence type="ECO:0000256" key="15">
    <source>
        <dbReference type="SAM" id="MobiDB-lite"/>
    </source>
</evidence>
<dbReference type="NCBIfam" id="TIGR00433">
    <property type="entry name" value="bioB"/>
    <property type="match status" value="1"/>
</dbReference>
<evidence type="ECO:0000313" key="18">
    <source>
        <dbReference type="Proteomes" id="UP000282211"/>
    </source>
</evidence>
<evidence type="ECO:0000256" key="14">
    <source>
        <dbReference type="PIRSR" id="PIRSR001619-1"/>
    </source>
</evidence>
<dbReference type="SFLD" id="SFLDF00272">
    <property type="entry name" value="biotin_synthase"/>
    <property type="match status" value="1"/>
</dbReference>
<dbReference type="InterPro" id="IPR013785">
    <property type="entry name" value="Aldolase_TIM"/>
</dbReference>